<dbReference type="InterPro" id="IPR000679">
    <property type="entry name" value="Znf_GATA"/>
</dbReference>
<dbReference type="EMBL" id="KN834770">
    <property type="protein sequence ID" value="KIK61611.1"/>
    <property type="molecule type" value="Genomic_DNA"/>
</dbReference>
<dbReference type="GO" id="GO:0045165">
    <property type="term" value="P:cell fate commitment"/>
    <property type="evidence" value="ECO:0007669"/>
    <property type="project" value="TreeGrafter"/>
</dbReference>
<dbReference type="InterPro" id="IPR039355">
    <property type="entry name" value="Transcription_factor_GATA"/>
</dbReference>
<organism evidence="9 10">
    <name type="scientific">Collybiopsis luxurians FD-317 M1</name>
    <dbReference type="NCBI Taxonomy" id="944289"/>
    <lineage>
        <taxon>Eukaryota</taxon>
        <taxon>Fungi</taxon>
        <taxon>Dikarya</taxon>
        <taxon>Basidiomycota</taxon>
        <taxon>Agaricomycotina</taxon>
        <taxon>Agaricomycetes</taxon>
        <taxon>Agaricomycetidae</taxon>
        <taxon>Agaricales</taxon>
        <taxon>Marasmiineae</taxon>
        <taxon>Omphalotaceae</taxon>
        <taxon>Collybiopsis</taxon>
        <taxon>Collybiopsis luxurians</taxon>
    </lineage>
</organism>
<feature type="compositionally biased region" description="Low complexity" evidence="7">
    <location>
        <begin position="144"/>
        <end position="165"/>
    </location>
</feature>
<keyword evidence="4" id="KW-0862">Zinc</keyword>
<reference evidence="9 10" key="1">
    <citation type="submission" date="2014-04" db="EMBL/GenBank/DDBJ databases">
        <title>Evolutionary Origins and Diversification of the Mycorrhizal Mutualists.</title>
        <authorList>
            <consortium name="DOE Joint Genome Institute"/>
            <consortium name="Mycorrhizal Genomics Consortium"/>
            <person name="Kohler A."/>
            <person name="Kuo A."/>
            <person name="Nagy L.G."/>
            <person name="Floudas D."/>
            <person name="Copeland A."/>
            <person name="Barry K.W."/>
            <person name="Cichocki N."/>
            <person name="Veneault-Fourrey C."/>
            <person name="LaButti K."/>
            <person name="Lindquist E.A."/>
            <person name="Lipzen A."/>
            <person name="Lundell T."/>
            <person name="Morin E."/>
            <person name="Murat C."/>
            <person name="Riley R."/>
            <person name="Ohm R."/>
            <person name="Sun H."/>
            <person name="Tunlid A."/>
            <person name="Henrissat B."/>
            <person name="Grigoriev I.V."/>
            <person name="Hibbett D.S."/>
            <person name="Martin F."/>
        </authorList>
    </citation>
    <scope>NUCLEOTIDE SEQUENCE [LARGE SCALE GENOMIC DNA]</scope>
    <source>
        <strain evidence="9 10">FD-317 M1</strain>
    </source>
</reference>
<dbReference type="Gene3D" id="3.30.50.10">
    <property type="entry name" value="Erythroid Transcription Factor GATA-1, subunit A"/>
    <property type="match status" value="2"/>
</dbReference>
<evidence type="ECO:0000256" key="3">
    <source>
        <dbReference type="ARBA" id="ARBA00022771"/>
    </source>
</evidence>
<feature type="compositionally biased region" description="Basic residues" evidence="7">
    <location>
        <begin position="282"/>
        <end position="299"/>
    </location>
</feature>
<dbReference type="Pfam" id="PF00320">
    <property type="entry name" value="GATA"/>
    <property type="match status" value="2"/>
</dbReference>
<dbReference type="InterPro" id="IPR013088">
    <property type="entry name" value="Znf_NHR/GATA"/>
</dbReference>
<dbReference type="HOGENOM" id="CLU_750182_0_0_1"/>
<evidence type="ECO:0000256" key="4">
    <source>
        <dbReference type="ARBA" id="ARBA00022833"/>
    </source>
</evidence>
<proteinExistence type="predicted"/>
<gene>
    <name evidence="9" type="ORF">GYMLUDRAFT_42624</name>
</gene>
<evidence type="ECO:0000256" key="2">
    <source>
        <dbReference type="ARBA" id="ARBA00022723"/>
    </source>
</evidence>
<feature type="region of interest" description="Disordered" evidence="7">
    <location>
        <begin position="143"/>
        <end position="184"/>
    </location>
</feature>
<dbReference type="GO" id="GO:0000122">
    <property type="term" value="P:negative regulation of transcription by RNA polymerase II"/>
    <property type="evidence" value="ECO:0007669"/>
    <property type="project" value="TreeGrafter"/>
</dbReference>
<dbReference type="CDD" id="cd00202">
    <property type="entry name" value="ZnF_GATA"/>
    <property type="match status" value="2"/>
</dbReference>
<dbReference type="PRINTS" id="PR00619">
    <property type="entry name" value="GATAZNFINGER"/>
</dbReference>
<evidence type="ECO:0000256" key="1">
    <source>
        <dbReference type="ARBA" id="ARBA00004123"/>
    </source>
</evidence>
<dbReference type="GO" id="GO:0005634">
    <property type="term" value="C:nucleus"/>
    <property type="evidence" value="ECO:0007669"/>
    <property type="project" value="UniProtKB-SubCell"/>
</dbReference>
<sequence length="299" mass="33153">MQGSPRRETIFALRGEQLDLTTHAYPGRSYSSASNSTTEYWNHASSSQNGAVHYDPQRQTPLWSNGSIDNVGSHSSYHRGVNAYDTSLRRTDLGGRSIYSSDTAIWPAAQIPSQWSEFNQFDSSFGPWIPEEESKHIITHHTDSPLSAISSPSPSPSPIQSYPAPNSTSKSKAGTNSNSGKTCSHCHATSTPLWRREPSTLRTLCNACGLYLQQRNKLRPQELIDADHDDESEISDHEGTGPQCSHCFTRNTSVWRRSNTGAQLCNACGVYARLRGKDRPLSLRRKKIKPRTKHAKPSA</sequence>
<feature type="region of interest" description="Disordered" evidence="7">
    <location>
        <begin position="279"/>
        <end position="299"/>
    </location>
</feature>
<keyword evidence="10" id="KW-1185">Reference proteome</keyword>
<name>A0A0D0C086_9AGAR</name>
<dbReference type="PANTHER" id="PTHR10071">
    <property type="entry name" value="TRANSCRIPTION FACTOR GATA FAMILY MEMBER"/>
    <property type="match status" value="1"/>
</dbReference>
<evidence type="ECO:0000256" key="7">
    <source>
        <dbReference type="SAM" id="MobiDB-lite"/>
    </source>
</evidence>
<protein>
    <recommendedName>
        <fullName evidence="8">GATA-type domain-containing protein</fullName>
    </recommendedName>
</protein>
<evidence type="ECO:0000259" key="8">
    <source>
        <dbReference type="PROSITE" id="PS50114"/>
    </source>
</evidence>
<dbReference type="AlphaFoldDB" id="A0A0D0C086"/>
<dbReference type="OrthoDB" id="515401at2759"/>
<dbReference type="GO" id="GO:0008270">
    <property type="term" value="F:zinc ion binding"/>
    <property type="evidence" value="ECO:0007669"/>
    <property type="project" value="UniProtKB-KW"/>
</dbReference>
<dbReference type="GO" id="GO:0000981">
    <property type="term" value="F:DNA-binding transcription factor activity, RNA polymerase II-specific"/>
    <property type="evidence" value="ECO:0007669"/>
    <property type="project" value="TreeGrafter"/>
</dbReference>
<dbReference type="GO" id="GO:0000978">
    <property type="term" value="F:RNA polymerase II cis-regulatory region sequence-specific DNA binding"/>
    <property type="evidence" value="ECO:0007669"/>
    <property type="project" value="TreeGrafter"/>
</dbReference>
<dbReference type="PANTHER" id="PTHR10071:SF312">
    <property type="entry name" value="GATA-TYPE DOMAIN-CONTAINING PROTEIN"/>
    <property type="match status" value="1"/>
</dbReference>
<dbReference type="PROSITE" id="PS50114">
    <property type="entry name" value="GATA_ZN_FINGER_2"/>
    <property type="match status" value="2"/>
</dbReference>
<dbReference type="SUPFAM" id="SSF57716">
    <property type="entry name" value="Glucocorticoid receptor-like (DNA-binding domain)"/>
    <property type="match status" value="2"/>
</dbReference>
<keyword evidence="5" id="KW-0539">Nucleus</keyword>
<evidence type="ECO:0000256" key="6">
    <source>
        <dbReference type="PROSITE-ProRule" id="PRU00094"/>
    </source>
</evidence>
<keyword evidence="3 6" id="KW-0863">Zinc-finger</keyword>
<feature type="domain" description="GATA-type" evidence="8">
    <location>
        <begin position="238"/>
        <end position="291"/>
    </location>
</feature>
<evidence type="ECO:0000256" key="5">
    <source>
        <dbReference type="ARBA" id="ARBA00023242"/>
    </source>
</evidence>
<dbReference type="SMART" id="SM00401">
    <property type="entry name" value="ZnF_GATA"/>
    <property type="match status" value="2"/>
</dbReference>
<dbReference type="Proteomes" id="UP000053593">
    <property type="component" value="Unassembled WGS sequence"/>
</dbReference>
<evidence type="ECO:0000313" key="9">
    <source>
        <dbReference type="EMBL" id="KIK61611.1"/>
    </source>
</evidence>
<dbReference type="PROSITE" id="PS00344">
    <property type="entry name" value="GATA_ZN_FINGER_1"/>
    <property type="match status" value="1"/>
</dbReference>
<accession>A0A0D0C086</accession>
<dbReference type="GO" id="GO:0045944">
    <property type="term" value="P:positive regulation of transcription by RNA polymerase II"/>
    <property type="evidence" value="ECO:0007669"/>
    <property type="project" value="TreeGrafter"/>
</dbReference>
<comment type="subcellular location">
    <subcellularLocation>
        <location evidence="1">Nucleus</location>
    </subcellularLocation>
</comment>
<keyword evidence="2" id="KW-0479">Metal-binding</keyword>
<feature type="compositionally biased region" description="Polar residues" evidence="7">
    <location>
        <begin position="166"/>
        <end position="184"/>
    </location>
</feature>
<evidence type="ECO:0000313" key="10">
    <source>
        <dbReference type="Proteomes" id="UP000053593"/>
    </source>
</evidence>
<feature type="domain" description="GATA-type" evidence="8">
    <location>
        <begin position="177"/>
        <end position="220"/>
    </location>
</feature>